<feature type="transmembrane region" description="Helical" evidence="1">
    <location>
        <begin position="57"/>
        <end position="74"/>
    </location>
</feature>
<feature type="transmembrane region" description="Helical" evidence="1">
    <location>
        <begin position="110"/>
        <end position="130"/>
    </location>
</feature>
<comment type="caution">
    <text evidence="2">The sequence shown here is derived from an EMBL/GenBank/DDBJ whole genome shotgun (WGS) entry which is preliminary data.</text>
</comment>
<dbReference type="AlphaFoldDB" id="A0A261FGU2"/>
<dbReference type="Proteomes" id="UP000216871">
    <property type="component" value="Unassembled WGS sequence"/>
</dbReference>
<reference evidence="2 3" key="1">
    <citation type="journal article" date="2017" name="BMC Genomics">
        <title>Comparative genomic and phylogenomic analyses of the Bifidobacteriaceae family.</title>
        <authorList>
            <person name="Lugli G.A."/>
            <person name="Milani C."/>
            <person name="Turroni F."/>
            <person name="Duranti S."/>
            <person name="Mancabelli L."/>
            <person name="Mangifesta M."/>
            <person name="Ferrario C."/>
            <person name="Modesto M."/>
            <person name="Mattarelli P."/>
            <person name="Jiri K."/>
            <person name="van Sinderen D."/>
            <person name="Ventura M."/>
        </authorList>
    </citation>
    <scope>NUCLEOTIDE SEQUENCE [LARGE SCALE GENOMIC DNA]</scope>
    <source>
        <strain evidence="2 3">DSM 100196</strain>
    </source>
</reference>
<evidence type="ECO:0000256" key="1">
    <source>
        <dbReference type="SAM" id="Phobius"/>
    </source>
</evidence>
<proteinExistence type="predicted"/>
<dbReference type="EMBL" id="MWWW01000022">
    <property type="protein sequence ID" value="OZG58225.1"/>
    <property type="molecule type" value="Genomic_DNA"/>
</dbReference>
<name>A0A261FGU2_9BIFI</name>
<feature type="transmembrane region" description="Helical" evidence="1">
    <location>
        <begin position="196"/>
        <end position="214"/>
    </location>
</feature>
<feature type="transmembrane region" description="Helical" evidence="1">
    <location>
        <begin position="142"/>
        <end position="161"/>
    </location>
</feature>
<protein>
    <submittedName>
        <fullName evidence="2">Uncharacterized protein</fullName>
    </submittedName>
</protein>
<keyword evidence="1" id="KW-0472">Membrane</keyword>
<sequence>MKAMLWHDWTLLRKSPLYLAFAVGMWLFIPIMLAVLLGGSSPQQLATINVWGMAQGLAAWYGYTASMLAFGTLYSNSSSMDLSEVPRTDGTLENWRGSGRSMLGYCLAKSLLPVLLAEFMILTTVGYLAWAGLDASATVMRVIYVVLAPAVLSFATEQMFLATHTGSMGSLSAATLIASLPMLLLTVLAFTLTLPWVLAVMVVFGLVAMGATVVSCNRRYPRVLGPIVARRP</sequence>
<gene>
    <name evidence="2" type="ORF">BMYO_1748</name>
</gene>
<accession>A0A261FGU2</accession>
<evidence type="ECO:0000313" key="3">
    <source>
        <dbReference type="Proteomes" id="UP000216871"/>
    </source>
</evidence>
<feature type="transmembrane region" description="Helical" evidence="1">
    <location>
        <begin position="16"/>
        <end position="37"/>
    </location>
</feature>
<keyword evidence="1" id="KW-1133">Transmembrane helix</keyword>
<evidence type="ECO:0000313" key="2">
    <source>
        <dbReference type="EMBL" id="OZG58225.1"/>
    </source>
</evidence>
<dbReference type="OrthoDB" id="3231180at2"/>
<organism evidence="2 3">
    <name type="scientific">Bifidobacterium myosotis</name>
    <dbReference type="NCBI Taxonomy" id="1630166"/>
    <lineage>
        <taxon>Bacteria</taxon>
        <taxon>Bacillati</taxon>
        <taxon>Actinomycetota</taxon>
        <taxon>Actinomycetes</taxon>
        <taxon>Bifidobacteriales</taxon>
        <taxon>Bifidobacteriaceae</taxon>
        <taxon>Bifidobacterium</taxon>
    </lineage>
</organism>
<keyword evidence="3" id="KW-1185">Reference proteome</keyword>
<keyword evidence="1" id="KW-0812">Transmembrane</keyword>
<dbReference type="RefSeq" id="WP_094668155.1">
    <property type="nucleotide sequence ID" value="NZ_MWWW01000022.1"/>
</dbReference>